<evidence type="ECO:0000313" key="2">
    <source>
        <dbReference type="EMBL" id="KAF2571621.1"/>
    </source>
</evidence>
<reference evidence="2" key="1">
    <citation type="submission" date="2019-12" db="EMBL/GenBank/DDBJ databases">
        <title>Genome sequencing and annotation of Brassica cretica.</title>
        <authorList>
            <person name="Studholme D.J."/>
            <person name="Sarris P.F."/>
        </authorList>
    </citation>
    <scope>NUCLEOTIDE SEQUENCE</scope>
    <source>
        <strain evidence="1">PFS-001/15</strain>
        <strain evidence="2">PFS-102/07</strain>
        <tissue evidence="2">Leaf</tissue>
    </source>
</reference>
<protein>
    <submittedName>
        <fullName evidence="2">Uncharacterized protein</fullName>
    </submittedName>
</protein>
<accession>A0A3N6U7X3</accession>
<dbReference type="EMBL" id="QGKY02001015">
    <property type="protein sequence ID" value="KAF2571621.1"/>
    <property type="molecule type" value="Genomic_DNA"/>
</dbReference>
<gene>
    <name evidence="1" type="ORF">F2Q68_00021235</name>
    <name evidence="2" type="ORF">F2Q70_00004325</name>
</gene>
<dbReference type="AlphaFoldDB" id="A0A3N6U7X3"/>
<dbReference type="Proteomes" id="UP000712281">
    <property type="component" value="Unassembled WGS sequence"/>
</dbReference>
<organism evidence="2">
    <name type="scientific">Brassica cretica</name>
    <name type="common">Mustard</name>
    <dbReference type="NCBI Taxonomy" id="69181"/>
    <lineage>
        <taxon>Eukaryota</taxon>
        <taxon>Viridiplantae</taxon>
        <taxon>Streptophyta</taxon>
        <taxon>Embryophyta</taxon>
        <taxon>Tracheophyta</taxon>
        <taxon>Spermatophyta</taxon>
        <taxon>Magnoliopsida</taxon>
        <taxon>eudicotyledons</taxon>
        <taxon>Gunneridae</taxon>
        <taxon>Pentapetalae</taxon>
        <taxon>rosids</taxon>
        <taxon>malvids</taxon>
        <taxon>Brassicales</taxon>
        <taxon>Brassicaceae</taxon>
        <taxon>Brassiceae</taxon>
        <taxon>Brassica</taxon>
    </lineage>
</organism>
<dbReference type="EMBL" id="QGKW02002228">
    <property type="protein sequence ID" value="KAF2535229.1"/>
    <property type="molecule type" value="Genomic_DNA"/>
</dbReference>
<name>A0A3N6U7X3_BRACR</name>
<comment type="caution">
    <text evidence="2">The sequence shown here is derived from an EMBL/GenBank/DDBJ whole genome shotgun (WGS) entry which is preliminary data.</text>
</comment>
<proteinExistence type="predicted"/>
<evidence type="ECO:0000313" key="1">
    <source>
        <dbReference type="EMBL" id="KAF2535229.1"/>
    </source>
</evidence>
<sequence length="77" mass="9091">MITQTNYGDMISDGSNEKWWIEGSRNSCRRLLIFPTPVVARYDALDQQGRNEWIEVSHRRCGRLLIFPTQCPRIRHT</sequence>